<evidence type="ECO:0000256" key="4">
    <source>
        <dbReference type="SAM" id="MobiDB-lite"/>
    </source>
</evidence>
<dbReference type="Proteomes" id="UP001430306">
    <property type="component" value="Unassembled WGS sequence"/>
</dbReference>
<feature type="region of interest" description="Disordered" evidence="4">
    <location>
        <begin position="128"/>
        <end position="152"/>
    </location>
</feature>
<keyword evidence="1" id="KW-0805">Transcription regulation</keyword>
<comment type="caution">
    <text evidence="6">The sequence shown here is derived from an EMBL/GenBank/DDBJ whole genome shotgun (WGS) entry which is preliminary data.</text>
</comment>
<dbReference type="InterPro" id="IPR036390">
    <property type="entry name" value="WH_DNA-bd_sf"/>
</dbReference>
<dbReference type="EMBL" id="JAJKFW010000025">
    <property type="protein sequence ID" value="MCC9644126.1"/>
    <property type="molecule type" value="Genomic_DNA"/>
</dbReference>
<keyword evidence="7" id="KW-1185">Reference proteome</keyword>
<evidence type="ECO:0000256" key="2">
    <source>
        <dbReference type="ARBA" id="ARBA00023125"/>
    </source>
</evidence>
<evidence type="ECO:0000259" key="5">
    <source>
        <dbReference type="PROSITE" id="PS50949"/>
    </source>
</evidence>
<feature type="domain" description="HTH gntR-type" evidence="5">
    <location>
        <begin position="11"/>
        <end position="79"/>
    </location>
</feature>
<evidence type="ECO:0000313" key="6">
    <source>
        <dbReference type="EMBL" id="MCC9644126.1"/>
    </source>
</evidence>
<keyword evidence="3" id="KW-0804">Transcription</keyword>
<evidence type="ECO:0000256" key="1">
    <source>
        <dbReference type="ARBA" id="ARBA00023015"/>
    </source>
</evidence>
<dbReference type="RefSeq" id="WP_230254967.1">
    <property type="nucleotide sequence ID" value="NZ_JAJKFV010000029.1"/>
</dbReference>
<name>A0ABS8NNW4_9BACT</name>
<gene>
    <name evidence="6" type="ORF">LOC71_17730</name>
</gene>
<keyword evidence="2" id="KW-0238">DNA-binding</keyword>
<evidence type="ECO:0000313" key="7">
    <source>
        <dbReference type="Proteomes" id="UP001430306"/>
    </source>
</evidence>
<sequence length="152" mass="16498">MFFSIDAASDVPIYEQIVRQVKLAVADGTLVGGQMLPSVRQLSRDIALNPNTIARAYRELQTQEILKPLRGRGMVVRRDAIEACTSARDDLVGEGVRRALADAIAGGMSPDQLRELFETELARLSRSAAEANSSSTDHEIVASSSNNESSHE</sequence>
<dbReference type="Gene3D" id="1.10.10.10">
    <property type="entry name" value="Winged helix-like DNA-binding domain superfamily/Winged helix DNA-binding domain"/>
    <property type="match status" value="1"/>
</dbReference>
<dbReference type="InterPro" id="IPR000524">
    <property type="entry name" value="Tscrpt_reg_HTH_GntR"/>
</dbReference>
<dbReference type="PANTHER" id="PTHR38445">
    <property type="entry name" value="HTH-TYPE TRANSCRIPTIONAL REPRESSOR YTRA"/>
    <property type="match status" value="1"/>
</dbReference>
<feature type="compositionally biased region" description="Polar residues" evidence="4">
    <location>
        <begin position="142"/>
        <end position="152"/>
    </location>
</feature>
<protein>
    <submittedName>
        <fullName evidence="6">GntR family transcriptional regulator</fullName>
    </submittedName>
</protein>
<dbReference type="Pfam" id="PF00392">
    <property type="entry name" value="GntR"/>
    <property type="match status" value="1"/>
</dbReference>
<dbReference type="SMART" id="SM00345">
    <property type="entry name" value="HTH_GNTR"/>
    <property type="match status" value="1"/>
</dbReference>
<dbReference type="SUPFAM" id="SSF46785">
    <property type="entry name" value="Winged helix' DNA-binding domain"/>
    <property type="match status" value="1"/>
</dbReference>
<dbReference type="PROSITE" id="PS50949">
    <property type="entry name" value="HTH_GNTR"/>
    <property type="match status" value="1"/>
</dbReference>
<dbReference type="InterPro" id="IPR036388">
    <property type="entry name" value="WH-like_DNA-bd_sf"/>
</dbReference>
<proteinExistence type="predicted"/>
<accession>A0ABS8NNW4</accession>
<organism evidence="6 7">
    <name type="scientific">Rhodopirellula halodulae</name>
    <dbReference type="NCBI Taxonomy" id="2894198"/>
    <lineage>
        <taxon>Bacteria</taxon>
        <taxon>Pseudomonadati</taxon>
        <taxon>Planctomycetota</taxon>
        <taxon>Planctomycetia</taxon>
        <taxon>Pirellulales</taxon>
        <taxon>Pirellulaceae</taxon>
        <taxon>Rhodopirellula</taxon>
    </lineage>
</organism>
<dbReference type="PANTHER" id="PTHR38445:SF7">
    <property type="entry name" value="GNTR-FAMILY TRANSCRIPTIONAL REGULATOR"/>
    <property type="match status" value="1"/>
</dbReference>
<dbReference type="CDD" id="cd07377">
    <property type="entry name" value="WHTH_GntR"/>
    <property type="match status" value="1"/>
</dbReference>
<evidence type="ECO:0000256" key="3">
    <source>
        <dbReference type="ARBA" id="ARBA00023163"/>
    </source>
</evidence>
<reference evidence="6" key="1">
    <citation type="submission" date="2021-11" db="EMBL/GenBank/DDBJ databases">
        <title>Genome sequence.</title>
        <authorList>
            <person name="Sun Q."/>
        </authorList>
    </citation>
    <scope>NUCLEOTIDE SEQUENCE</scope>
    <source>
        <strain evidence="6">JC740</strain>
    </source>
</reference>